<organism evidence="1">
    <name type="scientific">Vibrio vulnificus</name>
    <dbReference type="NCBI Taxonomy" id="672"/>
    <lineage>
        <taxon>Bacteria</taxon>
        <taxon>Pseudomonadati</taxon>
        <taxon>Pseudomonadota</taxon>
        <taxon>Gammaproteobacteria</taxon>
        <taxon>Vibrionales</taxon>
        <taxon>Vibrionaceae</taxon>
        <taxon>Vibrio</taxon>
    </lineage>
</organism>
<dbReference type="EMBL" id="DACRBY010000018">
    <property type="protein sequence ID" value="HAS8541033.1"/>
    <property type="molecule type" value="Genomic_DNA"/>
</dbReference>
<gene>
    <name evidence="1" type="ORF">I7730_14735</name>
</gene>
<evidence type="ECO:0000313" key="1">
    <source>
        <dbReference type="EMBL" id="HAS8541033.1"/>
    </source>
</evidence>
<protein>
    <submittedName>
        <fullName evidence="1">Uncharacterized protein</fullName>
    </submittedName>
</protein>
<comment type="caution">
    <text evidence="1">The sequence shown here is derived from an EMBL/GenBank/DDBJ whole genome shotgun (WGS) entry which is preliminary data.</text>
</comment>
<accession>A0A8H9N1E3</accession>
<proteinExistence type="predicted"/>
<reference evidence="1" key="2">
    <citation type="submission" date="2019-01" db="EMBL/GenBank/DDBJ databases">
        <authorList>
            <consortium name="NCBI Pathogen Detection Project"/>
        </authorList>
    </citation>
    <scope>NUCLEOTIDE SEQUENCE</scope>
    <source>
        <strain evidence="1">BCW_3452</strain>
    </source>
</reference>
<sequence>MKTFPDLFKLSAITAFKTKTEALIQYFKHEHALPCLVAKQRSFSHCYGFILCEWKNATRIMKTFPDLHYTQAQLRTCYLLSQL</sequence>
<dbReference type="Proteomes" id="UP000863257">
    <property type="component" value="Unassembled WGS sequence"/>
</dbReference>
<dbReference type="AlphaFoldDB" id="A0A8H9N1E3"/>
<reference evidence="1" key="1">
    <citation type="journal article" date="2018" name="Genome Biol.">
        <title>SKESA: strategic k-mer extension for scrupulous assemblies.</title>
        <authorList>
            <person name="Souvorov A."/>
            <person name="Agarwala R."/>
            <person name="Lipman D.J."/>
        </authorList>
    </citation>
    <scope>NUCLEOTIDE SEQUENCE</scope>
    <source>
        <strain evidence="1">BCW_3452</strain>
    </source>
</reference>
<name>A0A8H9N1E3_VIBVL</name>